<sequence>MKVVMENQQVIWMILLNLLIFTVKAKAENNTEEEDIRKFFDQSERIWTSHSTAGGEISCKVDEVYSKTETSIEFNRYYMLPYSNWGHQKLFGRFRKWKDTDTTKGFYDTMDLSISGRKPAGLERIHYQNPNNKCAVVWILKHSGSNLKAAYDIRVKESFLKGVRQSDCWKELKRVADRRPIRRVYKKGCEDVI</sequence>
<reference evidence="2" key="1">
    <citation type="submission" date="2014-03" db="EMBL/GenBank/DDBJ databases">
        <title>The sialotranscriptome of Amblyomma triste, Amblyomma parvum and Amblyomma cajennense ticks, uncovered by 454-based RNA-seq.</title>
        <authorList>
            <person name="Garcia G.R."/>
            <person name="Gardinassi L.G."/>
            <person name="Ribeiro J.M."/>
            <person name="Anatriello E."/>
            <person name="Ferreira B.R."/>
            <person name="Moreira H.N."/>
            <person name="Mafra C."/>
            <person name="Olegario M.M."/>
            <person name="Szabo P.J."/>
            <person name="Miranda-Santos I.K."/>
            <person name="Maruyama S.R."/>
        </authorList>
    </citation>
    <scope>NUCLEOTIDE SEQUENCE</scope>
    <source>
        <strain evidence="2">Uberlandia</strain>
        <tissue evidence="2">Salivary glands</tissue>
    </source>
</reference>
<feature type="chain" id="PRO_5001515431" evidence="1">
    <location>
        <begin position="28"/>
        <end position="193"/>
    </location>
</feature>
<evidence type="ECO:0000256" key="1">
    <source>
        <dbReference type="SAM" id="SignalP"/>
    </source>
</evidence>
<name>A0A023FG66_AMBCJ</name>
<feature type="signal peptide" evidence="1">
    <location>
        <begin position="1"/>
        <end position="27"/>
    </location>
</feature>
<organism evidence="2">
    <name type="scientific">Amblyomma cajennense</name>
    <name type="common">Cayenne tick</name>
    <name type="synonym">Acarus cajennensis</name>
    <dbReference type="NCBI Taxonomy" id="34607"/>
    <lineage>
        <taxon>Eukaryota</taxon>
        <taxon>Metazoa</taxon>
        <taxon>Ecdysozoa</taxon>
        <taxon>Arthropoda</taxon>
        <taxon>Chelicerata</taxon>
        <taxon>Arachnida</taxon>
        <taxon>Acari</taxon>
        <taxon>Parasitiformes</taxon>
        <taxon>Ixodida</taxon>
        <taxon>Ixodoidea</taxon>
        <taxon>Ixodidae</taxon>
        <taxon>Amblyomminae</taxon>
        <taxon>Amblyomma</taxon>
    </lineage>
</organism>
<accession>A0A023FG66</accession>
<proteinExistence type="evidence at transcript level"/>
<evidence type="ECO:0000313" key="2">
    <source>
        <dbReference type="EMBL" id="JAC19723.1"/>
    </source>
</evidence>
<keyword evidence="1" id="KW-0732">Signal</keyword>
<protein>
    <submittedName>
        <fullName evidence="2">Putative lipocalin-3 1</fullName>
    </submittedName>
</protein>
<dbReference type="EMBL" id="GBBK01004759">
    <property type="protein sequence ID" value="JAC19723.1"/>
    <property type="molecule type" value="mRNA"/>
</dbReference>
<dbReference type="AlphaFoldDB" id="A0A023FG66"/>